<sequence>MERPHRAGQKPHKAATARLPPRALPVTPGNMRPGRGSRPAPYRVTYTWNRGGRLKELRIRHLARKFLYLWIRRTFGRVLPSTARRHYSFQLLRCSFSQWKEEWWMMCKEWRLNVRAECHHRYTIYTVCFKAWRTFVITQKQAQQKYLSAVMFG</sequence>
<evidence type="ECO:0000313" key="2">
    <source>
        <dbReference type="EMBL" id="KAG8597063.1"/>
    </source>
</evidence>
<feature type="compositionally biased region" description="Basic residues" evidence="1">
    <location>
        <begin position="1"/>
        <end position="15"/>
    </location>
</feature>
<comment type="caution">
    <text evidence="2">The sequence shown here is derived from an EMBL/GenBank/DDBJ whole genome shotgun (WGS) entry which is preliminary data.</text>
</comment>
<dbReference type="PANTHER" id="PTHR22028">
    <property type="entry name" value="SFI1 SPINDLE BODY DOMAIN-CONTAINING PROTEIN-RELATED"/>
    <property type="match status" value="1"/>
</dbReference>
<feature type="region of interest" description="Disordered" evidence="1">
    <location>
        <begin position="1"/>
        <end position="38"/>
    </location>
</feature>
<evidence type="ECO:0000313" key="3">
    <source>
        <dbReference type="Proteomes" id="UP000824782"/>
    </source>
</evidence>
<name>A0AAV7DIP7_ENGPU</name>
<dbReference type="AlphaFoldDB" id="A0AAV7DIP7"/>
<proteinExistence type="predicted"/>
<accession>A0AAV7DIP7</accession>
<feature type="compositionally biased region" description="Low complexity" evidence="1">
    <location>
        <begin position="16"/>
        <end position="25"/>
    </location>
</feature>
<dbReference type="PANTHER" id="PTHR22028:SF4">
    <property type="entry name" value="PROTEIN SFI1 HOMOLOG"/>
    <property type="match status" value="1"/>
</dbReference>
<reference evidence="2" key="1">
    <citation type="thesis" date="2020" institute="ProQuest LLC" country="789 East Eisenhower Parkway, Ann Arbor, MI, USA">
        <title>Comparative Genomics and Chromosome Evolution.</title>
        <authorList>
            <person name="Mudd A.B."/>
        </authorList>
    </citation>
    <scope>NUCLEOTIDE SEQUENCE</scope>
    <source>
        <strain evidence="2">237g6f4</strain>
        <tissue evidence="2">Blood</tissue>
    </source>
</reference>
<dbReference type="Proteomes" id="UP000824782">
    <property type="component" value="Unassembled WGS sequence"/>
</dbReference>
<dbReference type="GO" id="GO:0019902">
    <property type="term" value="F:phosphatase binding"/>
    <property type="evidence" value="ECO:0007669"/>
    <property type="project" value="TreeGrafter"/>
</dbReference>
<evidence type="ECO:0000256" key="1">
    <source>
        <dbReference type="SAM" id="MobiDB-lite"/>
    </source>
</evidence>
<keyword evidence="3" id="KW-1185">Reference proteome</keyword>
<gene>
    <name evidence="2" type="ORF">GDO81_002156</name>
</gene>
<dbReference type="EMBL" id="WNYA01000001">
    <property type="protein sequence ID" value="KAG8597063.1"/>
    <property type="molecule type" value="Genomic_DNA"/>
</dbReference>
<dbReference type="InterPro" id="IPR052270">
    <property type="entry name" value="CACF_protein"/>
</dbReference>
<protein>
    <submittedName>
        <fullName evidence="2">Uncharacterized protein</fullName>
    </submittedName>
</protein>
<organism evidence="2 3">
    <name type="scientific">Engystomops pustulosus</name>
    <name type="common">Tungara frog</name>
    <name type="synonym">Physalaemus pustulosus</name>
    <dbReference type="NCBI Taxonomy" id="76066"/>
    <lineage>
        <taxon>Eukaryota</taxon>
        <taxon>Metazoa</taxon>
        <taxon>Chordata</taxon>
        <taxon>Craniata</taxon>
        <taxon>Vertebrata</taxon>
        <taxon>Euteleostomi</taxon>
        <taxon>Amphibia</taxon>
        <taxon>Batrachia</taxon>
        <taxon>Anura</taxon>
        <taxon>Neobatrachia</taxon>
        <taxon>Hyloidea</taxon>
        <taxon>Leptodactylidae</taxon>
        <taxon>Leiuperinae</taxon>
        <taxon>Engystomops</taxon>
    </lineage>
</organism>